<protein>
    <submittedName>
        <fullName evidence="1">Uncharacterized protein</fullName>
    </submittedName>
</protein>
<gene>
    <name evidence="1" type="ORF">L2E82_02221</name>
</gene>
<evidence type="ECO:0000313" key="1">
    <source>
        <dbReference type="EMBL" id="KAI3789426.1"/>
    </source>
</evidence>
<dbReference type="Proteomes" id="UP001055811">
    <property type="component" value="Linkage Group LG01"/>
</dbReference>
<reference evidence="2" key="1">
    <citation type="journal article" date="2022" name="Mol. Ecol. Resour.">
        <title>The genomes of chicory, endive, great burdock and yacon provide insights into Asteraceae palaeo-polyploidization history and plant inulin production.</title>
        <authorList>
            <person name="Fan W."/>
            <person name="Wang S."/>
            <person name="Wang H."/>
            <person name="Wang A."/>
            <person name="Jiang F."/>
            <person name="Liu H."/>
            <person name="Zhao H."/>
            <person name="Xu D."/>
            <person name="Zhang Y."/>
        </authorList>
    </citation>
    <scope>NUCLEOTIDE SEQUENCE [LARGE SCALE GENOMIC DNA]</scope>
    <source>
        <strain evidence="2">cv. Punajuju</strain>
    </source>
</reference>
<accession>A0ACB9H1P8</accession>
<sequence length="179" mass="20019">MGECRSQLQPRLFRKRHLANWIEATSWFLKKSETQFGSELLRFLEKMLTARLEVLTITGISYLASLSREFLRKAALSDAQEGGVDGGERAEPPMDPPAMALNRSKGEPVAVANDGKWIRVFFNDFKNTLIPEAIVSGSFSTDDEPVIGPFSAAISSLILKKFIQQIDEVKSDKLKNEDI</sequence>
<name>A0ACB9H1P8_CICIN</name>
<evidence type="ECO:0000313" key="2">
    <source>
        <dbReference type="Proteomes" id="UP001055811"/>
    </source>
</evidence>
<organism evidence="1 2">
    <name type="scientific">Cichorium intybus</name>
    <name type="common">Chicory</name>
    <dbReference type="NCBI Taxonomy" id="13427"/>
    <lineage>
        <taxon>Eukaryota</taxon>
        <taxon>Viridiplantae</taxon>
        <taxon>Streptophyta</taxon>
        <taxon>Embryophyta</taxon>
        <taxon>Tracheophyta</taxon>
        <taxon>Spermatophyta</taxon>
        <taxon>Magnoliopsida</taxon>
        <taxon>eudicotyledons</taxon>
        <taxon>Gunneridae</taxon>
        <taxon>Pentapetalae</taxon>
        <taxon>asterids</taxon>
        <taxon>campanulids</taxon>
        <taxon>Asterales</taxon>
        <taxon>Asteraceae</taxon>
        <taxon>Cichorioideae</taxon>
        <taxon>Cichorieae</taxon>
        <taxon>Cichoriinae</taxon>
        <taxon>Cichorium</taxon>
    </lineage>
</organism>
<reference evidence="1 2" key="2">
    <citation type="journal article" date="2022" name="Mol. Ecol. Resour.">
        <title>The genomes of chicory, endive, great burdock and yacon provide insights into Asteraceae paleo-polyploidization history and plant inulin production.</title>
        <authorList>
            <person name="Fan W."/>
            <person name="Wang S."/>
            <person name="Wang H."/>
            <person name="Wang A."/>
            <person name="Jiang F."/>
            <person name="Liu H."/>
            <person name="Zhao H."/>
            <person name="Xu D."/>
            <person name="Zhang Y."/>
        </authorList>
    </citation>
    <scope>NUCLEOTIDE SEQUENCE [LARGE SCALE GENOMIC DNA]</scope>
    <source>
        <strain evidence="2">cv. Punajuju</strain>
        <tissue evidence="1">Leaves</tissue>
    </source>
</reference>
<proteinExistence type="predicted"/>
<comment type="caution">
    <text evidence="1">The sequence shown here is derived from an EMBL/GenBank/DDBJ whole genome shotgun (WGS) entry which is preliminary data.</text>
</comment>
<keyword evidence="2" id="KW-1185">Reference proteome</keyword>
<dbReference type="EMBL" id="CM042009">
    <property type="protein sequence ID" value="KAI3789426.1"/>
    <property type="molecule type" value="Genomic_DNA"/>
</dbReference>